<dbReference type="VEuPathDB" id="FungiDB:H257_14627"/>
<dbReference type="EMBL" id="QUTD01005043">
    <property type="protein sequence ID" value="RHY64489.1"/>
    <property type="molecule type" value="Genomic_DNA"/>
</dbReference>
<evidence type="ECO:0000256" key="1">
    <source>
        <dbReference type="SAM" id="Phobius"/>
    </source>
</evidence>
<keyword evidence="1" id="KW-0472">Membrane</keyword>
<organism evidence="2 4">
    <name type="scientific">Aphanomyces astaci</name>
    <name type="common">Crayfish plague agent</name>
    <dbReference type="NCBI Taxonomy" id="112090"/>
    <lineage>
        <taxon>Eukaryota</taxon>
        <taxon>Sar</taxon>
        <taxon>Stramenopiles</taxon>
        <taxon>Oomycota</taxon>
        <taxon>Saprolegniomycetes</taxon>
        <taxon>Saprolegniales</taxon>
        <taxon>Verrucalvaceae</taxon>
        <taxon>Aphanomyces</taxon>
    </lineage>
</organism>
<dbReference type="Proteomes" id="UP000266239">
    <property type="component" value="Unassembled WGS sequence"/>
</dbReference>
<evidence type="ECO:0000313" key="3">
    <source>
        <dbReference type="EMBL" id="RHY64489.1"/>
    </source>
</evidence>
<sequence length="1819" mass="201881">MSSLPTIPSAPTNKVIVAGVAYLLGSLAISALYLTILAHSAANDFWWRHFNTTGDQTYLADVFNSRALFQTTSSSFMSPAEPLDLVGEAMLKDYSGANTFVDTRPTSVRRWMLNALPLDVAVTTLRKNSLFESFYTVIPYCWVDFTRRFELAHTAGRQRRCDREYQTNAAVHLESLLRNVQTVDLLQSSVGSKFNQSIFASLYTLVGGADWMAAVITHTWLSIPDEVQLWHAAGLTEYTIEYQNRFQYGVEDSVEVVNALGTPQTLSISSSHYVARGLSSWSTVRMNVGIWNDMNWCMYYGCSLVRQANRTLENIGLDWDLAYNGAVSSPGMMVVRAAIGPLMNWDSRWIRPPVVLLELVQSFQRTLRGQLKQKSNVASSFLGLGGVVAVDVEPPAWRTPSTAYLGGNPLCPIFPPKSFVQAPFSYDDSCQVQAPFVIPLDKVNAVFAMAMTMWQARELLPASNQTVNTTAAAANPTAICTQSPSNAGICTSALQNATALALALLDHTPEWLATPTQSTELVQLIQTIRAFNISFVQMAIQQGAFVLLTQSILDPPSSITSWSFFGWATLLDWVDGTREVLQIEGDRGRLNLLSDRMPTEPFAANPLELPRKACYYFWYIAVYITVLSGVVSVVCVAYTKQGFQGGYDGRHLFQYHRVFGSVWVGRPLLFVRGISALFMLATATPRLMSLPSGITFYQDDPRSFLERVVLSGEALWVEYVLVDLFLPWTTGHSAKISSPIASAVAFIGTLCLESIAPVQVQTTLDRNCVVISFRQGITCTSGVVQVGSFPRVCWLMGIQAGAFALAVVVTQLIRRSSSSVFPRQNSGKTTYHHALIPAAADAFLLPPATAIFSSEYWHLDPVMCILSGMVPFNQTYLFDLKLWIVTTRDPAIPSGQSFGSTLFAPTPQQITPGHRPPPMTKQKGVEFTSRHAWLGALSLVYMCGCIGGSYAFIQLTASAMDNDFFWAGFDINTLTHMTNLYSRGLQEEVDTDTIDTSIVLTDPQHGALTGTINTTATTTLIPTLYATSIQDEANTLVNVITSLRHMENGCNVPWIMTSYCYVDFERRWEMGRTSNQQARCLSDETGNAAVYVEAFLRNVPWNTWTQCWGDAFATTLLAFLDTSIDGRKWVASTTAHATSPGSVLDELSVWTTKHGLNRYTTQWQNYKSLGIIESFSVQNAFGWRYPLTLKSSNGSLQLAVQTTFKMLWPFAVDLLMSSNNSGSLVRQAATYVYANTTVESFLVAAGIVPRPITSALALLQTTLGPLGTIHLKRIPCPKVLRVLHRDLSHRLTSLLAATRESQQRFWPIYSSFTWQVRPTAWDRFVLSGGSLMCDIWTSITVDDRPAMWFTSKGSCNAGLQEVLISDTLRVMMATVAVMGPTLDVFAVARREVTAPVANIALLLNQSVAFLRTFESTWQLDDWLRRAQVVQTTIRDEIHLDLVQFVRPRNPPTSAFALSQVRLFDGSDPHFNMFAWLYLFDWVQGIREVVTFQGDVGAITTLSTINSATEMHVNPMEVPLNVAFYMQWLLQYITFVMLGVAVVVCVYIVALKGQVEAANMLSFSRITSLVWIGRPLILLRAFCAICLLSTSTLQLVRPLDGLVAYFESIPTPWFTVVLTAGELNWMTFIVNDLFSVLTLHHTATYSGHSFVVVWISSVVWALASPIAPVATISRTCDVDALDFQLVCHGGLVEIGLVSRFGGLIGLVGGSCVVCYLVERIRQPLNQTTRTRSLVMEPLTDSSFFLYATAKHHFHTDKWGYDDVKYVDRASAVLTGILTVHWNGVLFAFDIKTWRVFGIQDRPRRDDDMPRHIATAMRLVG</sequence>
<name>A0A397BCM9_APHAT</name>
<comment type="caution">
    <text evidence="2">The sequence shown here is derived from an EMBL/GenBank/DDBJ whole genome shotgun (WGS) entry which is preliminary data.</text>
</comment>
<evidence type="ECO:0008006" key="6">
    <source>
        <dbReference type="Google" id="ProtNLM"/>
    </source>
</evidence>
<gene>
    <name evidence="2" type="ORF">DYB25_004435</name>
    <name evidence="3" type="ORF">DYB30_001983</name>
</gene>
<feature type="transmembrane region" description="Helical" evidence="1">
    <location>
        <begin position="1570"/>
        <end position="1592"/>
    </location>
</feature>
<reference evidence="4 5" key="1">
    <citation type="submission" date="2018-08" db="EMBL/GenBank/DDBJ databases">
        <title>Aphanomyces genome sequencing and annotation.</title>
        <authorList>
            <person name="Minardi D."/>
            <person name="Oidtmann B."/>
            <person name="Van Der Giezen M."/>
            <person name="Studholme D.J."/>
        </authorList>
    </citation>
    <scope>NUCLEOTIDE SEQUENCE [LARGE SCALE GENOMIC DNA]</scope>
    <source>
        <strain evidence="3 5">D2</strain>
        <strain evidence="2 4">Yx</strain>
    </source>
</reference>
<feature type="transmembrane region" description="Helical" evidence="1">
    <location>
        <begin position="1612"/>
        <end position="1638"/>
    </location>
</feature>
<feature type="transmembrane region" description="Helical" evidence="1">
    <location>
        <begin position="1650"/>
        <end position="1673"/>
    </location>
</feature>
<evidence type="ECO:0000313" key="2">
    <source>
        <dbReference type="EMBL" id="RHY18333.1"/>
    </source>
</evidence>
<evidence type="ECO:0000313" key="5">
    <source>
        <dbReference type="Proteomes" id="UP000266643"/>
    </source>
</evidence>
<feature type="transmembrane region" description="Helical" evidence="1">
    <location>
        <begin position="1527"/>
        <end position="1549"/>
    </location>
</feature>
<feature type="transmembrane region" description="Helical" evidence="1">
    <location>
        <begin position="658"/>
        <end position="681"/>
    </location>
</feature>
<evidence type="ECO:0000313" key="4">
    <source>
        <dbReference type="Proteomes" id="UP000266239"/>
    </source>
</evidence>
<keyword evidence="1" id="KW-0812">Transmembrane</keyword>
<accession>A0A397BCM9</accession>
<feature type="transmembrane region" description="Helical" evidence="1">
    <location>
        <begin position="15"/>
        <end position="38"/>
    </location>
</feature>
<keyword evidence="1" id="KW-1133">Transmembrane helix</keyword>
<feature type="transmembrane region" description="Helical" evidence="1">
    <location>
        <begin position="616"/>
        <end position="638"/>
    </location>
</feature>
<feature type="transmembrane region" description="Helical" evidence="1">
    <location>
        <begin position="198"/>
        <end position="221"/>
    </location>
</feature>
<dbReference type="EMBL" id="QUTA01004803">
    <property type="protein sequence ID" value="RHY18333.1"/>
    <property type="molecule type" value="Genomic_DNA"/>
</dbReference>
<dbReference type="Proteomes" id="UP000266643">
    <property type="component" value="Unassembled WGS sequence"/>
</dbReference>
<proteinExistence type="predicted"/>
<protein>
    <recommendedName>
        <fullName evidence="6">Transmembrane protein</fullName>
    </recommendedName>
</protein>
<feature type="transmembrane region" description="Helical" evidence="1">
    <location>
        <begin position="1693"/>
        <end position="1716"/>
    </location>
</feature>